<protein>
    <recommendedName>
        <fullName evidence="1">F-box domain-containing protein</fullName>
    </recommendedName>
</protein>
<accession>A0AAX6MZW5</accession>
<evidence type="ECO:0000313" key="3">
    <source>
        <dbReference type="Proteomes" id="UP001369815"/>
    </source>
</evidence>
<name>A0AAX6MZW5_9PEZI</name>
<gene>
    <name evidence="2" type="ORF">Daesc_000765</name>
</gene>
<evidence type="ECO:0000259" key="1">
    <source>
        <dbReference type="PROSITE" id="PS50181"/>
    </source>
</evidence>
<keyword evidence="3" id="KW-1185">Reference proteome</keyword>
<dbReference type="PROSITE" id="PS50181">
    <property type="entry name" value="FBOX"/>
    <property type="match status" value="1"/>
</dbReference>
<sequence length="278" mass="31776">MAILMDLPNEILISILDILSAVELQPVIILQLINRRLRALAKDILYDTQRISNSNDDDDAESTQINPLWRTKFKGLFDTSDCFTDAEKKKMAYLTLNGDYTLPFRRLPWAQTESERDAYLRPGASWREISLTFGRAPITHLDVVKSYSASDGDAVDYYQVDLPSSGMTMGLLYDVLLCDKATFGHETGSWELIVGRRLLSFDVLFEYECFIPDDRDMVDIGKEARQAAVLYVRGGPVSRKFTPEIVEDNSWVINSQMDQRLLPWQGPIQNFVFTGYYD</sequence>
<proteinExistence type="predicted"/>
<dbReference type="Proteomes" id="UP001369815">
    <property type="component" value="Unassembled WGS sequence"/>
</dbReference>
<reference evidence="2 3" key="1">
    <citation type="journal article" date="2024" name="Front Chem Biol">
        <title>Unveiling the potential of Daldinia eschscholtzii MFLUCC 19-0629 through bioactivity and bioinformatics studies for enhanced sustainable agriculture production.</title>
        <authorList>
            <person name="Brooks S."/>
            <person name="Weaver J.A."/>
            <person name="Klomchit A."/>
            <person name="Alharthi S.A."/>
            <person name="Onlamun T."/>
            <person name="Nurani R."/>
            <person name="Vong T.K."/>
            <person name="Alberti F."/>
            <person name="Greco C."/>
        </authorList>
    </citation>
    <scope>NUCLEOTIDE SEQUENCE [LARGE SCALE GENOMIC DNA]</scope>
    <source>
        <strain evidence="2">MFLUCC 19-0629</strain>
    </source>
</reference>
<organism evidence="2 3">
    <name type="scientific">Daldinia eschscholtzii</name>
    <dbReference type="NCBI Taxonomy" id="292717"/>
    <lineage>
        <taxon>Eukaryota</taxon>
        <taxon>Fungi</taxon>
        <taxon>Dikarya</taxon>
        <taxon>Ascomycota</taxon>
        <taxon>Pezizomycotina</taxon>
        <taxon>Sordariomycetes</taxon>
        <taxon>Xylariomycetidae</taxon>
        <taxon>Xylariales</taxon>
        <taxon>Hypoxylaceae</taxon>
        <taxon>Daldinia</taxon>
    </lineage>
</organism>
<dbReference type="InterPro" id="IPR001810">
    <property type="entry name" value="F-box_dom"/>
</dbReference>
<evidence type="ECO:0000313" key="2">
    <source>
        <dbReference type="EMBL" id="KAK6957973.1"/>
    </source>
</evidence>
<comment type="caution">
    <text evidence="2">The sequence shown here is derived from an EMBL/GenBank/DDBJ whole genome shotgun (WGS) entry which is preliminary data.</text>
</comment>
<dbReference type="EMBL" id="JBANMG010000001">
    <property type="protein sequence ID" value="KAK6957973.1"/>
    <property type="molecule type" value="Genomic_DNA"/>
</dbReference>
<dbReference type="AlphaFoldDB" id="A0AAX6MZW5"/>
<feature type="domain" description="F-box" evidence="1">
    <location>
        <begin position="1"/>
        <end position="49"/>
    </location>
</feature>